<evidence type="ECO:0000313" key="2">
    <source>
        <dbReference type="Proteomes" id="UP000562723"/>
    </source>
</evidence>
<comment type="caution">
    <text evidence="1">The sequence shown here is derived from an EMBL/GenBank/DDBJ whole genome shotgun (WGS) entry which is preliminary data.</text>
</comment>
<protein>
    <submittedName>
        <fullName evidence="1">Uncharacterized protein</fullName>
    </submittedName>
</protein>
<gene>
    <name evidence="1" type="ORF">HNO85_15910</name>
</gene>
<dbReference type="AlphaFoldDB" id="A0AAJ3FZ26"/>
<dbReference type="Proteomes" id="UP000562723">
    <property type="component" value="Unassembled WGS sequence"/>
</dbReference>
<accession>A0AAJ3FZ26</accession>
<dbReference type="RefSeq" id="WP_175360449.1">
    <property type="nucleotide sequence ID" value="NZ_JABFMS010000027.1"/>
</dbReference>
<name>A0AAJ3FZ26_9PSED</name>
<dbReference type="EMBL" id="JABFMS010000027">
    <property type="protein sequence ID" value="NUT82432.1"/>
    <property type="molecule type" value="Genomic_DNA"/>
</dbReference>
<evidence type="ECO:0000313" key="1">
    <source>
        <dbReference type="EMBL" id="NUT82432.1"/>
    </source>
</evidence>
<reference evidence="1 2" key="1">
    <citation type="journal article" date="2020" name="Front. Plant Sci.">
        <title>Isolation of Rhizosphere Bacteria That Improve Quality and Water Stress Tolerance in Greenhouse Ornamentals.</title>
        <authorList>
            <person name="Nordstedt N.P."/>
            <person name="Jones M.L."/>
        </authorList>
    </citation>
    <scope>NUCLEOTIDE SEQUENCE [LARGE SCALE GENOMIC DNA]</scope>
    <source>
        <strain evidence="1 2">C2F7</strain>
    </source>
</reference>
<organism evidence="1 2">
    <name type="scientific">Pseudomonas brassicacearum</name>
    <dbReference type="NCBI Taxonomy" id="930166"/>
    <lineage>
        <taxon>Bacteria</taxon>
        <taxon>Pseudomonadati</taxon>
        <taxon>Pseudomonadota</taxon>
        <taxon>Gammaproteobacteria</taxon>
        <taxon>Pseudomonadales</taxon>
        <taxon>Pseudomonadaceae</taxon>
        <taxon>Pseudomonas</taxon>
    </lineage>
</organism>
<proteinExistence type="predicted"/>
<sequence>METETADKYLTILPSELLASVARGEVDLNHWAGVVLAGRGLDQNACWVGFPEAARLLDQRSQA</sequence>